<dbReference type="SUPFAM" id="SSF48179">
    <property type="entry name" value="6-phosphogluconate dehydrogenase C-terminal domain-like"/>
    <property type="match status" value="2"/>
</dbReference>
<evidence type="ECO:0000259" key="4">
    <source>
        <dbReference type="Pfam" id="PF02737"/>
    </source>
</evidence>
<evidence type="ECO:0000256" key="2">
    <source>
        <dbReference type="ARBA" id="ARBA00023002"/>
    </source>
</evidence>
<dbReference type="RefSeq" id="WP_209241738.1">
    <property type="nucleotide sequence ID" value="NZ_JADKMA010000139.1"/>
</dbReference>
<dbReference type="InterPro" id="IPR006108">
    <property type="entry name" value="3HC_DH_C"/>
</dbReference>
<accession>A0ABS3XGV5</accession>
<dbReference type="InterPro" id="IPR008927">
    <property type="entry name" value="6-PGluconate_DH-like_C_sf"/>
</dbReference>
<dbReference type="GO" id="GO:0003857">
    <property type="term" value="F:(3S)-3-hydroxyacyl-CoA dehydrogenase (NAD+) activity"/>
    <property type="evidence" value="ECO:0007669"/>
    <property type="project" value="UniProtKB-EC"/>
</dbReference>
<dbReference type="PANTHER" id="PTHR48075">
    <property type="entry name" value="3-HYDROXYACYL-COA DEHYDROGENASE FAMILY PROTEIN"/>
    <property type="match status" value="1"/>
</dbReference>
<feature type="domain" description="3-hydroxyacyl-CoA dehydrogenase C-terminal" evidence="3">
    <location>
        <begin position="409"/>
        <end position="489"/>
    </location>
</feature>
<dbReference type="PANTHER" id="PTHR48075:SF5">
    <property type="entry name" value="3-HYDROXYBUTYRYL-COA DEHYDROGENASE"/>
    <property type="match status" value="1"/>
</dbReference>
<feature type="domain" description="3-hydroxyacyl-CoA dehydrogenase C-terminal" evidence="3">
    <location>
        <begin position="195"/>
        <end position="292"/>
    </location>
</feature>
<proteinExistence type="inferred from homology"/>
<comment type="caution">
    <text evidence="5">The sequence shown here is derived from an EMBL/GenBank/DDBJ whole genome shotgun (WGS) entry which is preliminary data.</text>
</comment>
<organism evidence="5 6">
    <name type="scientific">Streptomyces oryzae</name>
    <dbReference type="NCBI Taxonomy" id="1434886"/>
    <lineage>
        <taxon>Bacteria</taxon>
        <taxon>Bacillati</taxon>
        <taxon>Actinomycetota</taxon>
        <taxon>Actinomycetes</taxon>
        <taxon>Kitasatosporales</taxon>
        <taxon>Streptomycetaceae</taxon>
        <taxon>Streptomyces</taxon>
    </lineage>
</organism>
<evidence type="ECO:0000313" key="5">
    <source>
        <dbReference type="EMBL" id="MBO8194638.1"/>
    </source>
</evidence>
<dbReference type="SUPFAM" id="SSF51735">
    <property type="entry name" value="NAD(P)-binding Rossmann-fold domains"/>
    <property type="match status" value="1"/>
</dbReference>
<name>A0ABS3XGV5_9ACTN</name>
<dbReference type="Proteomes" id="UP001519064">
    <property type="component" value="Unassembled WGS sequence"/>
</dbReference>
<keyword evidence="2 5" id="KW-0560">Oxidoreductase</keyword>
<dbReference type="EC" id="1.1.1.35" evidence="5"/>
<reference evidence="5 6" key="1">
    <citation type="submission" date="2020-11" db="EMBL/GenBank/DDBJ databases">
        <title>Streptomyces spirodelae sp. nov., isolated from duckweed.</title>
        <authorList>
            <person name="Saimee Y."/>
            <person name="Duangmal K."/>
        </authorList>
    </citation>
    <scope>NUCLEOTIDE SEQUENCE [LARGE SCALE GENOMIC DNA]</scope>
    <source>
        <strain evidence="5 6">S16-07</strain>
    </source>
</reference>
<evidence type="ECO:0000256" key="1">
    <source>
        <dbReference type="ARBA" id="ARBA00009463"/>
    </source>
</evidence>
<dbReference type="InterPro" id="IPR036291">
    <property type="entry name" value="NAD(P)-bd_dom_sf"/>
</dbReference>
<dbReference type="Gene3D" id="3.40.50.720">
    <property type="entry name" value="NAD(P)-binding Rossmann-like Domain"/>
    <property type="match status" value="1"/>
</dbReference>
<feature type="domain" description="3-hydroxyacyl-CoA dehydrogenase NAD binding" evidence="4">
    <location>
        <begin position="3"/>
        <end position="192"/>
    </location>
</feature>
<sequence>MRIRVVGAGTMGRGIAQWAVTAGHTVELADARTEAVADAVAFVRTMLERAVVKGRMSRADADRAASALVPLDSPYDAAHDAASGATADGGAPQLVIEAVLEDLEVKAELFTGLERVLPEETVFATNTSSLSVTRIGARLTDPGRLAGLHFFNPVPLMKLVEVVPGAATREDVPELLTALVAESGHRPVTVADTPGFLVNHAGRGLVTEAFALLEESVAGHAAIDRIARDVLGLRMGPFELMDLTGLDVTASVMDTVWEGFRHADRLRPSYLPANRVAAGLYGRKSRRGFYGYGEGEAGPSLPEPRIEGGDPARPVRVTGDELADLAAADAAPHDALVLVPTWGTSVAAAVVENGLPAERTLGVDPLSLGTPRRVLAVTPATRDDAVRDAVAVLARDGHAVSVVRDTAGSVAQRLLASVVNVATGIAERGIAAPADIDVAVTLGLGYPRGPLAWGDAVGAARMLALLRALQAETGDPRHRPTPWLTHRASLGLPLSTPMPRLPE</sequence>
<dbReference type="NCBIfam" id="NF006124">
    <property type="entry name" value="PRK08268.1"/>
    <property type="match status" value="1"/>
</dbReference>
<keyword evidence="6" id="KW-1185">Reference proteome</keyword>
<evidence type="ECO:0000259" key="3">
    <source>
        <dbReference type="Pfam" id="PF00725"/>
    </source>
</evidence>
<dbReference type="InterPro" id="IPR006176">
    <property type="entry name" value="3-OHacyl-CoA_DH_NAD-bd"/>
</dbReference>
<protein>
    <submittedName>
        <fullName evidence="5">3-hydroxyacyl-CoA dehydrogenase</fullName>
        <ecNumber evidence="5">1.1.1.35</ecNumber>
    </submittedName>
</protein>
<evidence type="ECO:0000313" key="6">
    <source>
        <dbReference type="Proteomes" id="UP001519064"/>
    </source>
</evidence>
<dbReference type="Gene3D" id="1.10.1040.50">
    <property type="match status" value="1"/>
</dbReference>
<comment type="similarity">
    <text evidence="1">Belongs to the 3-hydroxyacyl-CoA dehydrogenase family.</text>
</comment>
<dbReference type="EMBL" id="JADKMA010000139">
    <property type="protein sequence ID" value="MBO8194638.1"/>
    <property type="molecule type" value="Genomic_DNA"/>
</dbReference>
<dbReference type="Pfam" id="PF00725">
    <property type="entry name" value="3HCDH"/>
    <property type="match status" value="2"/>
</dbReference>
<dbReference type="Pfam" id="PF02737">
    <property type="entry name" value="3HCDH_N"/>
    <property type="match status" value="1"/>
</dbReference>
<gene>
    <name evidence="5" type="ORF">ITI46_23715</name>
</gene>